<dbReference type="Proteomes" id="UP000279422">
    <property type="component" value="Unassembled WGS sequence"/>
</dbReference>
<dbReference type="AlphaFoldDB" id="A0A497E1X5"/>
<accession>A0A497E1X5</accession>
<comment type="caution">
    <text evidence="1">The sequence shown here is derived from an EMBL/GenBank/DDBJ whole genome shotgun (WGS) entry which is preliminary data.</text>
</comment>
<proteinExistence type="predicted"/>
<evidence type="ECO:0000313" key="1">
    <source>
        <dbReference type="EMBL" id="RLE07416.1"/>
    </source>
</evidence>
<protein>
    <submittedName>
        <fullName evidence="1">Uncharacterized protein</fullName>
    </submittedName>
</protein>
<sequence length="105" mass="12080">MFIRKKTFYRRDGTKREYLQIVKTCREKGKVHQKVICNLGRLEDLKKGSIDTLIQGLSKFSEKLTVIDTGKDLLARDAKEYHLNAIINSIGNAGENSRVKKIQKE</sequence>
<dbReference type="EMBL" id="QMPZ01000170">
    <property type="protein sequence ID" value="RLE07416.1"/>
    <property type="molecule type" value="Genomic_DNA"/>
</dbReference>
<name>A0A497E1X5_UNCAE</name>
<organism evidence="1 2">
    <name type="scientific">Aerophobetes bacterium</name>
    <dbReference type="NCBI Taxonomy" id="2030807"/>
    <lineage>
        <taxon>Bacteria</taxon>
        <taxon>Candidatus Aerophobota</taxon>
    </lineage>
</organism>
<evidence type="ECO:0000313" key="2">
    <source>
        <dbReference type="Proteomes" id="UP000279422"/>
    </source>
</evidence>
<reference evidence="1 2" key="1">
    <citation type="submission" date="2018-06" db="EMBL/GenBank/DDBJ databases">
        <title>Extensive metabolic versatility and redundancy in microbially diverse, dynamic hydrothermal sediments.</title>
        <authorList>
            <person name="Dombrowski N."/>
            <person name="Teske A."/>
            <person name="Baker B.J."/>
        </authorList>
    </citation>
    <scope>NUCLEOTIDE SEQUENCE [LARGE SCALE GENOMIC DNA]</scope>
    <source>
        <strain evidence="1">B47_G16</strain>
    </source>
</reference>
<gene>
    <name evidence="1" type="ORF">DRJ00_08195</name>
</gene>